<evidence type="ECO:0000313" key="19">
    <source>
        <dbReference type="EMBL" id="KYC48024.1"/>
    </source>
</evidence>
<feature type="transmembrane region" description="Helical" evidence="17">
    <location>
        <begin position="147"/>
        <end position="165"/>
    </location>
</feature>
<proteinExistence type="inferred from homology"/>
<evidence type="ECO:0000256" key="6">
    <source>
        <dbReference type="ARBA" id="ARBA00017171"/>
    </source>
</evidence>
<gene>
    <name evidence="18" type="ORF">APG10_00575</name>
    <name evidence="19" type="ORF">APG11_00694</name>
    <name evidence="20" type="ORF">APG12_00626</name>
</gene>
<dbReference type="EC" id="2.7.8.8" evidence="5"/>
<dbReference type="InterPro" id="IPR000462">
    <property type="entry name" value="CDP-OH_P_trans"/>
</dbReference>
<name>A0A150J1A1_9EURY</name>
<dbReference type="InterPro" id="IPR043130">
    <property type="entry name" value="CDP-OH_PTrfase_TM_dom"/>
</dbReference>
<dbReference type="EMBL" id="LNJC01000009">
    <property type="protein sequence ID" value="KYC50714.1"/>
    <property type="molecule type" value="Genomic_DNA"/>
</dbReference>
<evidence type="ECO:0000256" key="10">
    <source>
        <dbReference type="ARBA" id="ARBA00022989"/>
    </source>
</evidence>
<evidence type="ECO:0000256" key="12">
    <source>
        <dbReference type="ARBA" id="ARBA00023136"/>
    </source>
</evidence>
<comment type="caution">
    <text evidence="20">The sequence shown here is derived from an EMBL/GenBank/DDBJ whole genome shotgun (WGS) entry which is preliminary data.</text>
</comment>
<evidence type="ECO:0000313" key="23">
    <source>
        <dbReference type="Proteomes" id="UP000092403"/>
    </source>
</evidence>
<evidence type="ECO:0000256" key="16">
    <source>
        <dbReference type="RuleBase" id="RU003750"/>
    </source>
</evidence>
<reference evidence="21 22" key="1">
    <citation type="journal article" date="2016" name="ISME J.">
        <title>Chasing the elusive Euryarchaeota class WSA2: genomes reveal a uniquely fastidious methyl-reducing methanogen.</title>
        <authorList>
            <person name="Nobu M.K."/>
            <person name="Narihiro T."/>
            <person name="Kuroda K."/>
            <person name="Mei R."/>
            <person name="Liu W.T."/>
        </authorList>
    </citation>
    <scope>NUCLEOTIDE SEQUENCE [LARGE SCALE GENOMIC DNA]</scope>
    <source>
        <strain evidence="18">B03fssc0709_Meth_Bin005</strain>
        <strain evidence="19">B15fssc0709_Meth_Bin003</strain>
        <strain evidence="20">BMIXfssc0709_Meth_Bin006</strain>
    </source>
</reference>
<dbReference type="Proteomes" id="UP000092403">
    <property type="component" value="Unassembled WGS sequence"/>
</dbReference>
<evidence type="ECO:0000256" key="1">
    <source>
        <dbReference type="ARBA" id="ARBA00000287"/>
    </source>
</evidence>
<dbReference type="GO" id="GO:0008654">
    <property type="term" value="P:phospholipid biosynthetic process"/>
    <property type="evidence" value="ECO:0007669"/>
    <property type="project" value="UniProtKB-KW"/>
</dbReference>
<evidence type="ECO:0000313" key="18">
    <source>
        <dbReference type="EMBL" id="KYC45771.1"/>
    </source>
</evidence>
<dbReference type="Pfam" id="PF01066">
    <property type="entry name" value="CDP-OH_P_transf"/>
    <property type="match status" value="1"/>
</dbReference>
<evidence type="ECO:0000313" key="21">
    <source>
        <dbReference type="Proteomes" id="UP000091929"/>
    </source>
</evidence>
<evidence type="ECO:0000313" key="22">
    <source>
        <dbReference type="Proteomes" id="UP000092401"/>
    </source>
</evidence>
<evidence type="ECO:0000313" key="20">
    <source>
        <dbReference type="EMBL" id="KYC50714.1"/>
    </source>
</evidence>
<evidence type="ECO:0000256" key="2">
    <source>
        <dbReference type="ARBA" id="ARBA00004141"/>
    </source>
</evidence>
<comment type="similarity">
    <text evidence="4 16">Belongs to the CDP-alcohol phosphatidyltransferase class-I family.</text>
</comment>
<evidence type="ECO:0000256" key="14">
    <source>
        <dbReference type="ARBA" id="ARBA00023264"/>
    </source>
</evidence>
<dbReference type="InterPro" id="IPR004533">
    <property type="entry name" value="CDP-diaglyc--ser_O-PTrfase"/>
</dbReference>
<evidence type="ECO:0000256" key="8">
    <source>
        <dbReference type="ARBA" id="ARBA00022679"/>
    </source>
</evidence>
<accession>A0A150ITP4</accession>
<keyword evidence="11" id="KW-0443">Lipid metabolism</keyword>
<dbReference type="Proteomes" id="UP000092401">
    <property type="component" value="Unassembled WGS sequence"/>
</dbReference>
<dbReference type="InterPro" id="IPR048254">
    <property type="entry name" value="CDP_ALCOHOL_P_TRANSF_CS"/>
</dbReference>
<keyword evidence="12 17" id="KW-0472">Membrane</keyword>
<dbReference type="EMBL" id="LNGE01000011">
    <property type="protein sequence ID" value="KYC45771.1"/>
    <property type="molecule type" value="Genomic_DNA"/>
</dbReference>
<dbReference type="EMBL" id="LNGF01000012">
    <property type="protein sequence ID" value="KYC48024.1"/>
    <property type="molecule type" value="Genomic_DNA"/>
</dbReference>
<dbReference type="PROSITE" id="PS00379">
    <property type="entry name" value="CDP_ALCOHOL_P_TRANSF"/>
    <property type="match status" value="1"/>
</dbReference>
<evidence type="ECO:0000256" key="7">
    <source>
        <dbReference type="ARBA" id="ARBA00022516"/>
    </source>
</evidence>
<dbReference type="Gene3D" id="1.20.120.1760">
    <property type="match status" value="1"/>
</dbReference>
<feature type="transmembrane region" description="Helical" evidence="17">
    <location>
        <begin position="195"/>
        <end position="213"/>
    </location>
</feature>
<evidence type="ECO:0000256" key="5">
    <source>
        <dbReference type="ARBA" id="ARBA00013174"/>
    </source>
</evidence>
<protein>
    <recommendedName>
        <fullName evidence="6">CDP-diacylglycerol--serine O-phosphatidyltransferase</fullName>
        <ecNumber evidence="5">2.7.8.8</ecNumber>
    </recommendedName>
    <alternativeName>
        <fullName evidence="15">Phosphatidylserine synthase</fullName>
    </alternativeName>
</protein>
<comment type="subcellular location">
    <subcellularLocation>
        <location evidence="3">Endomembrane system</location>
    </subcellularLocation>
    <subcellularLocation>
        <location evidence="2">Membrane</location>
        <topology evidence="2">Multi-pass membrane protein</topology>
    </subcellularLocation>
</comment>
<keyword evidence="14" id="KW-1208">Phospholipid metabolism</keyword>
<evidence type="ECO:0000256" key="17">
    <source>
        <dbReference type="SAM" id="Phobius"/>
    </source>
</evidence>
<evidence type="ECO:0000256" key="9">
    <source>
        <dbReference type="ARBA" id="ARBA00022692"/>
    </source>
</evidence>
<dbReference type="GO" id="GO:0016020">
    <property type="term" value="C:membrane"/>
    <property type="evidence" value="ECO:0007669"/>
    <property type="project" value="UniProtKB-SubCell"/>
</dbReference>
<evidence type="ECO:0000256" key="13">
    <source>
        <dbReference type="ARBA" id="ARBA00023209"/>
    </source>
</evidence>
<dbReference type="NCBIfam" id="TIGR00473">
    <property type="entry name" value="pssA"/>
    <property type="match status" value="1"/>
</dbReference>
<feature type="transmembrane region" description="Helical" evidence="17">
    <location>
        <begin position="12"/>
        <end position="32"/>
    </location>
</feature>
<dbReference type="Proteomes" id="UP000091929">
    <property type="component" value="Unassembled WGS sequence"/>
</dbReference>
<evidence type="ECO:0000256" key="15">
    <source>
        <dbReference type="ARBA" id="ARBA00032361"/>
    </source>
</evidence>
<dbReference type="GO" id="GO:0012505">
    <property type="term" value="C:endomembrane system"/>
    <property type="evidence" value="ECO:0007669"/>
    <property type="project" value="UniProtKB-SubCell"/>
</dbReference>
<keyword evidence="8 16" id="KW-0808">Transferase</keyword>
<evidence type="ECO:0000256" key="4">
    <source>
        <dbReference type="ARBA" id="ARBA00010441"/>
    </source>
</evidence>
<keyword evidence="9 17" id="KW-0812">Transmembrane</keyword>
<feature type="transmembrane region" description="Helical" evidence="17">
    <location>
        <begin position="95"/>
        <end position="112"/>
    </location>
</feature>
<comment type="catalytic activity">
    <reaction evidence="1">
        <text>a CDP-1,2-diacyl-sn-glycerol + L-serine = a 1,2-diacyl-sn-glycero-3-phospho-L-serine + CMP + H(+)</text>
        <dbReference type="Rhea" id="RHEA:16913"/>
        <dbReference type="ChEBI" id="CHEBI:15378"/>
        <dbReference type="ChEBI" id="CHEBI:33384"/>
        <dbReference type="ChEBI" id="CHEBI:57262"/>
        <dbReference type="ChEBI" id="CHEBI:58332"/>
        <dbReference type="ChEBI" id="CHEBI:60377"/>
        <dbReference type="EC" id="2.7.8.8"/>
    </reaction>
</comment>
<keyword evidence="13" id="KW-0594">Phospholipid biosynthesis</keyword>
<keyword evidence="7" id="KW-0444">Lipid biosynthesis</keyword>
<dbReference type="GO" id="GO:0003882">
    <property type="term" value="F:CDP-diacylglycerol-serine O-phosphatidyltransferase activity"/>
    <property type="evidence" value="ECO:0007669"/>
    <property type="project" value="UniProtKB-EC"/>
</dbReference>
<organism evidence="20 23">
    <name type="scientific">Candidatus Methanofastidiosum methylothiophilum</name>
    <dbReference type="NCBI Taxonomy" id="1705564"/>
    <lineage>
        <taxon>Archaea</taxon>
        <taxon>Methanobacteriati</taxon>
        <taxon>Methanobacteriota</taxon>
        <taxon>Stenosarchaea group</taxon>
        <taxon>Candidatus Methanofastidiosia</taxon>
        <taxon>Candidatus Methanofastidiosales</taxon>
        <taxon>Candidatus Methanofastidiosaceae</taxon>
        <taxon>Candidatus Methanofastidiosum</taxon>
    </lineage>
</organism>
<sequence length="218" mass="24717">MNKKVIFDFVSLPDIFSIANGVLGFISLYYILIGNILLSSRIVFLCIFFDSFDGFLARRNDSCADFGKSLDSLSDIISFGIVPSFIFISYGNNNILGLVVGAIYLIFGLLRLSRFNAINSEEYYGLPITIGAIFVILIFFAEMEFYIYLILVLLTSILFISNFKIKRPSKNGKTLVLFSTIFVIVSLIPYPEIIIVSRLLIIILSSLFLIYLFKVHRF</sequence>
<keyword evidence="10 17" id="KW-1133">Transmembrane helix</keyword>
<feature type="transmembrane region" description="Helical" evidence="17">
    <location>
        <begin position="172"/>
        <end position="189"/>
    </location>
</feature>
<feature type="transmembrane region" description="Helical" evidence="17">
    <location>
        <begin position="124"/>
        <end position="141"/>
    </location>
</feature>
<dbReference type="AlphaFoldDB" id="A0A150J1A1"/>
<evidence type="ECO:0000256" key="3">
    <source>
        <dbReference type="ARBA" id="ARBA00004308"/>
    </source>
</evidence>
<accession>A0A150J1A1</accession>
<evidence type="ECO:0000256" key="11">
    <source>
        <dbReference type="ARBA" id="ARBA00023098"/>
    </source>
</evidence>
<accession>A0A150IL81</accession>